<protein>
    <recommendedName>
        <fullName evidence="6">18S rRNA aminocarboxypropyltransferase</fullName>
        <ecNumber evidence="6">2.5.1.157</ecNumber>
    </recommendedName>
</protein>
<evidence type="ECO:0000256" key="2">
    <source>
        <dbReference type="ARBA" id="ARBA00022517"/>
    </source>
</evidence>
<feature type="domain" description="16S/18S rRNA aminocarboxypropyltransferase Tsr3 C-terminal" evidence="7">
    <location>
        <begin position="39"/>
        <end position="165"/>
    </location>
</feature>
<keyword evidence="10" id="KW-1185">Reference proteome</keyword>
<dbReference type="InterPro" id="IPR007177">
    <property type="entry name" value="Tsr3_C"/>
</dbReference>
<name>L2GLB5_VITCO</name>
<dbReference type="InterPro" id="IPR007209">
    <property type="entry name" value="RNaseL-inhib-like_metal-bd_dom"/>
</dbReference>
<dbReference type="GO" id="GO:0005634">
    <property type="term" value="C:nucleus"/>
    <property type="evidence" value="ECO:0007669"/>
    <property type="project" value="UniProtKB-SubCell"/>
</dbReference>
<organism evidence="9 10">
    <name type="scientific">Vittaforma corneae (strain ATCC 50505)</name>
    <name type="common">Microsporidian parasite</name>
    <name type="synonym">Nosema corneum</name>
    <dbReference type="NCBI Taxonomy" id="993615"/>
    <lineage>
        <taxon>Eukaryota</taxon>
        <taxon>Fungi</taxon>
        <taxon>Fungi incertae sedis</taxon>
        <taxon>Microsporidia</taxon>
        <taxon>Nosematidae</taxon>
        <taxon>Vittaforma</taxon>
    </lineage>
</organism>
<evidence type="ECO:0000259" key="8">
    <source>
        <dbReference type="Pfam" id="PF04068"/>
    </source>
</evidence>
<dbReference type="STRING" id="993615.L2GLB5"/>
<dbReference type="InterPro" id="IPR022968">
    <property type="entry name" value="Tsr3-like"/>
</dbReference>
<feature type="binding site" evidence="6">
    <location>
        <position position="88"/>
    </location>
    <ligand>
        <name>S-adenosyl-L-methionine</name>
        <dbReference type="ChEBI" id="CHEBI:59789"/>
    </ligand>
</feature>
<accession>L2GLB5</accession>
<dbReference type="RefSeq" id="XP_007605118.1">
    <property type="nucleotide sequence ID" value="XM_007605056.1"/>
</dbReference>
<evidence type="ECO:0000256" key="1">
    <source>
        <dbReference type="ARBA" id="ARBA00022490"/>
    </source>
</evidence>
<sequence>MRKVIYEFGQCDPKKCSGHRLVKNKKISSIPIKSHFNGIVLSPDGKCTISPADRDHIARFGIGLIDCSWNQIDSFDFSKLPKRNNRLLPWLVASNTINYGRPWKLNCVEALAASLYIIGEKEEARSMFEGFSYAEEFFRLNEEVLELYSKCKDGAEVVKVQNEYIEKLFSKEKT</sequence>
<dbReference type="Pfam" id="PF04034">
    <property type="entry name" value="Ribo_biogen_C"/>
    <property type="match status" value="1"/>
</dbReference>
<evidence type="ECO:0000259" key="7">
    <source>
        <dbReference type="Pfam" id="PF04034"/>
    </source>
</evidence>
<dbReference type="GO" id="GO:0030490">
    <property type="term" value="P:maturation of SSU-rRNA"/>
    <property type="evidence" value="ECO:0007669"/>
    <property type="project" value="TreeGrafter"/>
</dbReference>
<keyword evidence="5 6" id="KW-0949">S-adenosyl-L-methionine</keyword>
<evidence type="ECO:0000256" key="3">
    <source>
        <dbReference type="ARBA" id="ARBA00022552"/>
    </source>
</evidence>
<feature type="binding site" evidence="6">
    <location>
        <position position="65"/>
    </location>
    <ligand>
        <name>S-adenosyl-L-methionine</name>
        <dbReference type="ChEBI" id="CHEBI:59789"/>
    </ligand>
</feature>
<keyword evidence="2 6" id="KW-0690">Ribosome biogenesis</keyword>
<gene>
    <name evidence="6" type="primary">TSR3</name>
    <name evidence="9" type="ORF">VICG_01673</name>
</gene>
<dbReference type="PANTHER" id="PTHR20426:SF0">
    <property type="entry name" value="18S RRNA AMINOCARBOXYPROPYLTRANSFERASE"/>
    <property type="match status" value="1"/>
</dbReference>
<dbReference type="NCBIfam" id="NF002621">
    <property type="entry name" value="PRK02287.1"/>
    <property type="match status" value="1"/>
</dbReference>
<feature type="domain" description="RNase L inhibitor RLI-like possible metal-binding" evidence="8">
    <location>
        <begin position="1"/>
        <end position="24"/>
    </location>
</feature>
<dbReference type="HAMAP" id="MF_01116">
    <property type="entry name" value="TSR3"/>
    <property type="match status" value="1"/>
</dbReference>
<dbReference type="GO" id="GO:0000455">
    <property type="term" value="P:enzyme-directed rRNA pseudouridine synthesis"/>
    <property type="evidence" value="ECO:0007669"/>
    <property type="project" value="UniProtKB-UniRule"/>
</dbReference>
<keyword evidence="6" id="KW-0539">Nucleus</keyword>
<evidence type="ECO:0000256" key="5">
    <source>
        <dbReference type="ARBA" id="ARBA00022691"/>
    </source>
</evidence>
<dbReference type="Proteomes" id="UP000011082">
    <property type="component" value="Unassembled WGS sequence"/>
</dbReference>
<dbReference type="GeneID" id="19882383"/>
<dbReference type="VEuPathDB" id="MicrosporidiaDB:VICG_01673"/>
<dbReference type="InParanoid" id="L2GLB5"/>
<dbReference type="HOGENOM" id="CLU_035060_4_2_1"/>
<dbReference type="EMBL" id="JH370146">
    <property type="protein sequence ID" value="ELA41300.1"/>
    <property type="molecule type" value="Genomic_DNA"/>
</dbReference>
<dbReference type="EC" id="2.5.1.157" evidence="6"/>
<keyword evidence="4 6" id="KW-0808">Transferase</keyword>
<keyword evidence="1 6" id="KW-0963">Cytoplasm</keyword>
<evidence type="ECO:0000313" key="10">
    <source>
        <dbReference type="Proteomes" id="UP000011082"/>
    </source>
</evidence>
<evidence type="ECO:0000313" key="9">
    <source>
        <dbReference type="EMBL" id="ELA41300.1"/>
    </source>
</evidence>
<feature type="binding site" evidence="6">
    <location>
        <position position="17"/>
    </location>
    <ligand>
        <name>S-adenosyl-L-methionine</name>
        <dbReference type="ChEBI" id="CHEBI:59789"/>
    </ligand>
</feature>
<proteinExistence type="inferred from homology"/>
<dbReference type="Pfam" id="PF04068">
    <property type="entry name" value="Fer4_RLI"/>
    <property type="match status" value="1"/>
</dbReference>
<comment type="catalytic activity">
    <reaction evidence="6">
        <text>N(1)-methylpseudouridine(1191) in yeast 18S rRNA + S-adenosyl-L-methionine = N(1)-methyl-N(3)-[(3S)-3-amino-3-carboxypropyl]pseudouridine(1191) in yeast 18S rRNA + S-methyl-5'-thioadenosine + H(+)</text>
        <dbReference type="Rhea" id="RHEA:63300"/>
        <dbReference type="Rhea" id="RHEA-COMP:13852"/>
        <dbReference type="Rhea" id="RHEA-COMP:16309"/>
        <dbReference type="ChEBI" id="CHEBI:15378"/>
        <dbReference type="ChEBI" id="CHEBI:17509"/>
        <dbReference type="ChEBI" id="CHEBI:59789"/>
        <dbReference type="ChEBI" id="CHEBI:74890"/>
        <dbReference type="ChEBI" id="CHEBI:146234"/>
    </reaction>
</comment>
<evidence type="ECO:0000256" key="6">
    <source>
        <dbReference type="HAMAP-Rule" id="MF_03146"/>
    </source>
</evidence>
<dbReference type="GO" id="GO:1904047">
    <property type="term" value="F:S-adenosyl-L-methionine binding"/>
    <property type="evidence" value="ECO:0007669"/>
    <property type="project" value="UniProtKB-UniRule"/>
</dbReference>
<comment type="catalytic activity">
    <reaction evidence="6">
        <text>an N(1)-methylpseudouridine in rRNA + S-adenosyl-L-methionine = N(1)-methyl-N(3)-[(3S)-3-amino-3-carboxypropyl]pseudouridine in rRNA + S-methyl-5'-thioadenosine + H(+)</text>
        <dbReference type="Rhea" id="RHEA:63296"/>
        <dbReference type="Rhea" id="RHEA-COMP:11634"/>
        <dbReference type="Rhea" id="RHEA-COMP:16310"/>
        <dbReference type="ChEBI" id="CHEBI:15378"/>
        <dbReference type="ChEBI" id="CHEBI:17509"/>
        <dbReference type="ChEBI" id="CHEBI:59789"/>
        <dbReference type="ChEBI" id="CHEBI:74890"/>
        <dbReference type="ChEBI" id="CHEBI:146234"/>
        <dbReference type="EC" id="2.5.1.157"/>
    </reaction>
</comment>
<dbReference type="OMA" id="DCSWESA"/>
<dbReference type="OrthoDB" id="10262062at2759"/>
<dbReference type="AlphaFoldDB" id="L2GLB5"/>
<keyword evidence="3 6" id="KW-0698">rRNA processing</keyword>
<evidence type="ECO:0000256" key="4">
    <source>
        <dbReference type="ARBA" id="ARBA00022679"/>
    </source>
</evidence>
<comment type="subcellular location">
    <subcellularLocation>
        <location evidence="6">Cytoplasm</location>
    </subcellularLocation>
    <subcellularLocation>
        <location evidence="6">Nucleus</location>
    </subcellularLocation>
</comment>
<dbReference type="GO" id="GO:0106388">
    <property type="term" value="F:rRNA small subunit aminocarboxypropyltransferase activity"/>
    <property type="evidence" value="ECO:0007669"/>
    <property type="project" value="UniProtKB-EC"/>
</dbReference>
<dbReference type="FunCoup" id="L2GLB5">
    <property type="interactions" value="55"/>
</dbReference>
<reference evidence="10" key="1">
    <citation type="submission" date="2011-05" db="EMBL/GenBank/DDBJ databases">
        <title>The genome sequence of Vittaforma corneae strain ATCC 50505.</title>
        <authorList>
            <consortium name="The Broad Institute Genome Sequencing Platform"/>
            <person name="Cuomo C."/>
            <person name="Didier E."/>
            <person name="Bowers L."/>
            <person name="Young S.K."/>
            <person name="Zeng Q."/>
            <person name="Gargeya S."/>
            <person name="Fitzgerald M."/>
            <person name="Haas B."/>
            <person name="Abouelleil A."/>
            <person name="Alvarado L."/>
            <person name="Arachchi H.M."/>
            <person name="Berlin A."/>
            <person name="Chapman S.B."/>
            <person name="Gearin G."/>
            <person name="Goldberg J."/>
            <person name="Griggs A."/>
            <person name="Gujja S."/>
            <person name="Hansen M."/>
            <person name="Heiman D."/>
            <person name="Howarth C."/>
            <person name="Larimer J."/>
            <person name="Lui A."/>
            <person name="MacDonald P.J.P."/>
            <person name="McCowen C."/>
            <person name="Montmayeur A."/>
            <person name="Murphy C."/>
            <person name="Neiman D."/>
            <person name="Pearson M."/>
            <person name="Priest M."/>
            <person name="Roberts A."/>
            <person name="Saif S."/>
            <person name="Shea T."/>
            <person name="Sisk P."/>
            <person name="Stolte C."/>
            <person name="Sykes S."/>
            <person name="Wortman J."/>
            <person name="Nusbaum C."/>
            <person name="Birren B."/>
        </authorList>
    </citation>
    <scope>NUCLEOTIDE SEQUENCE [LARGE SCALE GENOMIC DNA]</scope>
    <source>
        <strain evidence="10">ATCC 50505</strain>
    </source>
</reference>
<comment type="function">
    <text evidence="6">Aminocarboxypropyltransferase that catalyzes the aminocarboxypropyl transfer on pseudouridine at position 1191 (Psi1191) in 18S rRNA. It constitutes the last step in biosynthesis of the hypermodified N1-methyl-N3-(3-amino-3-carboxypropyl) pseudouridine (m1acp3-Psi) conserved in eukaryotic 18S rRNA.</text>
</comment>
<dbReference type="PANTHER" id="PTHR20426">
    <property type="entry name" value="RIBOSOME BIOGENESIS PROTEIN TSR3 HOMOLOG"/>
    <property type="match status" value="1"/>
</dbReference>
<feature type="binding site" evidence="6">
    <location>
        <position position="103"/>
    </location>
    <ligand>
        <name>S-adenosyl-L-methionine</name>
        <dbReference type="ChEBI" id="CHEBI:59789"/>
    </ligand>
</feature>
<dbReference type="GO" id="GO:0005737">
    <property type="term" value="C:cytoplasm"/>
    <property type="evidence" value="ECO:0007669"/>
    <property type="project" value="UniProtKB-SubCell"/>
</dbReference>
<comment type="similarity">
    <text evidence="6">Belongs to the TDD superfamily. TSR3 family.</text>
</comment>